<sequence>MAITYVVDGAIIECSQGIGESTLGKGCEWNLELHDQKILTVGDNVVNKNVQPFPLCKSPNNPAVKAGGMKPVPCNPVICKKWIKGKTDFILKGEMALTSECLLSCMYGGIIEIVDDGQRK</sequence>
<gene>
    <name evidence="1" type="ORF">Cspa_c36670</name>
</gene>
<protein>
    <recommendedName>
        <fullName evidence="3">DUF4280 domain-containing protein</fullName>
    </recommendedName>
</protein>
<dbReference type="OrthoDB" id="4825649at2"/>
<dbReference type="EMBL" id="CP004121">
    <property type="protein sequence ID" value="AGF57427.1"/>
    <property type="molecule type" value="Genomic_DNA"/>
</dbReference>
<evidence type="ECO:0000313" key="1">
    <source>
        <dbReference type="EMBL" id="AGF57427.1"/>
    </source>
</evidence>
<dbReference type="Pfam" id="PF14107">
    <property type="entry name" value="DUF4280"/>
    <property type="match status" value="1"/>
</dbReference>
<dbReference type="RefSeq" id="WP_015393743.1">
    <property type="nucleotide sequence ID" value="NC_020291.1"/>
</dbReference>
<dbReference type="KEGG" id="csr:Cspa_c36670"/>
<reference evidence="1 2" key="1">
    <citation type="submission" date="2013-02" db="EMBL/GenBank/DDBJ databases">
        <title>Genome sequence of Clostridium saccharoperbutylacetonicum N1-4(HMT).</title>
        <authorList>
            <person name="Poehlein A."/>
            <person name="Daniel R."/>
        </authorList>
    </citation>
    <scope>NUCLEOTIDE SEQUENCE [LARGE SCALE GENOMIC DNA]</scope>
    <source>
        <strain evidence="2">N1-4(HMT)</strain>
    </source>
</reference>
<proteinExistence type="predicted"/>
<name>M1N1R2_9CLOT</name>
<dbReference type="PATRIC" id="fig|931276.5.peg.3697"/>
<keyword evidence="2" id="KW-1185">Reference proteome</keyword>
<accession>M1N1R2</accession>
<dbReference type="eggNOG" id="ENOG5030I6M">
    <property type="taxonomic scope" value="Bacteria"/>
</dbReference>
<evidence type="ECO:0008006" key="3">
    <source>
        <dbReference type="Google" id="ProtNLM"/>
    </source>
</evidence>
<dbReference type="HOGENOM" id="CLU_094498_1_0_9"/>
<dbReference type="InterPro" id="IPR025460">
    <property type="entry name" value="DUF4280"/>
</dbReference>
<dbReference type="AlphaFoldDB" id="M1N1R2"/>
<dbReference type="Proteomes" id="UP000011728">
    <property type="component" value="Chromosome"/>
</dbReference>
<organism evidence="1 2">
    <name type="scientific">Clostridium saccharoperbutylacetonicum N1-4(HMT)</name>
    <dbReference type="NCBI Taxonomy" id="931276"/>
    <lineage>
        <taxon>Bacteria</taxon>
        <taxon>Bacillati</taxon>
        <taxon>Bacillota</taxon>
        <taxon>Clostridia</taxon>
        <taxon>Eubacteriales</taxon>
        <taxon>Clostridiaceae</taxon>
        <taxon>Clostridium</taxon>
    </lineage>
</organism>
<evidence type="ECO:0000313" key="2">
    <source>
        <dbReference type="Proteomes" id="UP000011728"/>
    </source>
</evidence>
<dbReference type="STRING" id="36745.CLSAP_34460"/>